<dbReference type="AlphaFoldDB" id="A0A316TCC4"/>
<dbReference type="InterPro" id="IPR011659">
    <property type="entry name" value="WD40"/>
</dbReference>
<evidence type="ECO:0000313" key="5">
    <source>
        <dbReference type="Proteomes" id="UP000245507"/>
    </source>
</evidence>
<dbReference type="Pfam" id="PF07676">
    <property type="entry name" value="PD40"/>
    <property type="match status" value="4"/>
</dbReference>
<comment type="caution">
    <text evidence="4">The sequence shown here is derived from an EMBL/GenBank/DDBJ whole genome shotgun (WGS) entry which is preliminary data.</text>
</comment>
<dbReference type="InterPro" id="IPR011042">
    <property type="entry name" value="6-blade_b-propeller_TolB-like"/>
</dbReference>
<dbReference type="EMBL" id="QGDD01000009">
    <property type="protein sequence ID" value="PWN01418.1"/>
    <property type="molecule type" value="Genomic_DNA"/>
</dbReference>
<comment type="similarity">
    <text evidence="1">Belongs to the TolB family.</text>
</comment>
<proteinExistence type="inferred from homology"/>
<sequence length="408" mass="42847">MRNHVVCGTAAGLLAIAASSVVPPSPATATPPGAEGLVAYVAPNPDHANSLEIYTVAPDGTSRTNLTNNPARDQDPAWSPDGTRLAFSSTRDGAHLDIWVVNADGSGLTNLTPLADSTESGQAGVEPTWSPDGTKIAYSYQGDVWVMDATTGAGKQNLTHDPALPAAGHSPAWSPASDTIAYVRGGDIWVMSASGDNKRQLTATTGALSTEKTPDWSPDGLRLVYDRNGQIWTMNSDGTQQTAIAAGPDQGGTAPAWSPEGDWIVFSSSGYTAPNGPDLFLARPDGTSVRQLPDNGPGSDAAPAWQPLPSNAASSTYTTLRATVRKKRITLKGELFNANPQQLMQVDLQRHNGAAFRLVRRTTPTLTAFGDYSAAFANPAKTTRCRIVARYAGDADSLPTTKKLTFAC</sequence>
<organism evidence="4 5">
    <name type="scientific">Nocardioides silvaticus</name>
    <dbReference type="NCBI Taxonomy" id="2201891"/>
    <lineage>
        <taxon>Bacteria</taxon>
        <taxon>Bacillati</taxon>
        <taxon>Actinomycetota</taxon>
        <taxon>Actinomycetes</taxon>
        <taxon>Propionibacteriales</taxon>
        <taxon>Nocardioidaceae</taxon>
        <taxon>Nocardioides</taxon>
    </lineage>
</organism>
<evidence type="ECO:0000256" key="3">
    <source>
        <dbReference type="SAM" id="SignalP"/>
    </source>
</evidence>
<dbReference type="SUPFAM" id="SSF82171">
    <property type="entry name" value="DPP6 N-terminal domain-like"/>
    <property type="match status" value="1"/>
</dbReference>
<feature type="compositionally biased region" description="Polar residues" evidence="2">
    <location>
        <begin position="61"/>
        <end position="71"/>
    </location>
</feature>
<keyword evidence="3" id="KW-0732">Signal</keyword>
<accession>A0A316TCC4</accession>
<dbReference type="PANTHER" id="PTHR36842:SF1">
    <property type="entry name" value="PROTEIN TOLB"/>
    <property type="match status" value="1"/>
</dbReference>
<evidence type="ECO:0000313" key="4">
    <source>
        <dbReference type="EMBL" id="PWN01418.1"/>
    </source>
</evidence>
<feature type="signal peptide" evidence="3">
    <location>
        <begin position="1"/>
        <end position="29"/>
    </location>
</feature>
<feature type="chain" id="PRO_5016417971" description="Dipeptidylpeptidase IV N-terminal domain-containing protein" evidence="3">
    <location>
        <begin position="30"/>
        <end position="408"/>
    </location>
</feature>
<dbReference type="PANTHER" id="PTHR36842">
    <property type="entry name" value="PROTEIN TOLB HOMOLOG"/>
    <property type="match status" value="1"/>
</dbReference>
<protein>
    <recommendedName>
        <fullName evidence="6">Dipeptidylpeptidase IV N-terminal domain-containing protein</fullName>
    </recommendedName>
</protein>
<dbReference type="Proteomes" id="UP000245507">
    <property type="component" value="Unassembled WGS sequence"/>
</dbReference>
<evidence type="ECO:0008006" key="6">
    <source>
        <dbReference type="Google" id="ProtNLM"/>
    </source>
</evidence>
<keyword evidence="5" id="KW-1185">Reference proteome</keyword>
<name>A0A316TCC4_9ACTN</name>
<gene>
    <name evidence="4" type="ORF">DJ010_17815</name>
</gene>
<feature type="region of interest" description="Disordered" evidence="2">
    <location>
        <begin position="59"/>
        <end position="82"/>
    </location>
</feature>
<evidence type="ECO:0000256" key="1">
    <source>
        <dbReference type="ARBA" id="ARBA00009820"/>
    </source>
</evidence>
<evidence type="ECO:0000256" key="2">
    <source>
        <dbReference type="SAM" id="MobiDB-lite"/>
    </source>
</evidence>
<dbReference type="Gene3D" id="2.120.10.30">
    <property type="entry name" value="TolB, C-terminal domain"/>
    <property type="match status" value="2"/>
</dbReference>
<reference evidence="4 5" key="1">
    <citation type="submission" date="2018-05" db="EMBL/GenBank/DDBJ databases">
        <title>Nocardioides silvaticus genome.</title>
        <authorList>
            <person name="Li C."/>
            <person name="Wang G."/>
        </authorList>
    </citation>
    <scope>NUCLEOTIDE SEQUENCE [LARGE SCALE GENOMIC DNA]</scope>
    <source>
        <strain evidence="4 5">CCTCC AB 2018079</strain>
    </source>
</reference>